<evidence type="ECO:0000259" key="3">
    <source>
        <dbReference type="PROSITE" id="PS50110"/>
    </source>
</evidence>
<dbReference type="STRING" id="37625.SAMN05660420_00546"/>
<dbReference type="SUPFAM" id="SSF52172">
    <property type="entry name" value="CheY-like"/>
    <property type="match status" value="1"/>
</dbReference>
<keyword evidence="5" id="KW-1185">Reference proteome</keyword>
<dbReference type="InterPro" id="IPR001789">
    <property type="entry name" value="Sig_transdc_resp-reg_receiver"/>
</dbReference>
<dbReference type="PANTHER" id="PTHR44591">
    <property type="entry name" value="STRESS RESPONSE REGULATOR PROTEIN 1"/>
    <property type="match status" value="1"/>
</dbReference>
<gene>
    <name evidence="4" type="ORF">SAMN05660420_00546</name>
</gene>
<dbReference type="InterPro" id="IPR050595">
    <property type="entry name" value="Bact_response_regulator"/>
</dbReference>
<dbReference type="SMART" id="SM00448">
    <property type="entry name" value="REC"/>
    <property type="match status" value="1"/>
</dbReference>
<dbReference type="GO" id="GO:0000160">
    <property type="term" value="P:phosphorelay signal transduction system"/>
    <property type="evidence" value="ECO:0007669"/>
    <property type="project" value="InterPro"/>
</dbReference>
<feature type="domain" description="Response regulatory" evidence="3">
    <location>
        <begin position="6"/>
        <end position="123"/>
    </location>
</feature>
<dbReference type="AlphaFoldDB" id="A0A1H3W981"/>
<reference evidence="4 5" key="1">
    <citation type="submission" date="2016-10" db="EMBL/GenBank/DDBJ databases">
        <authorList>
            <person name="de Groot N.N."/>
        </authorList>
    </citation>
    <scope>NUCLEOTIDE SEQUENCE [LARGE SCALE GENOMIC DNA]</scope>
    <source>
        <strain evidence="4 5">DSM 7343</strain>
    </source>
</reference>
<sequence>MVKMIKILCVNNDRSVLNALSSLLVERGNYEILVAESAAAGFKILENEADIHMVIAALRTPEMSGVEFLRQAHERWPETMRIVLSDAADTGAMVAAVNQGEIDKFILQPWNDDELLQTISSALDSQALRFENKQLSQKLQSIHIELEQAHKSLEQQVAKRTEALDIRNRILQVSQGVLDVLPVVVFGIDPEDLIVHCNEYARELFPHGGMGPLGNERKDVFPDEINDLIDRLETERLPRADITVRKQMFRAEVRRLHDPRLQGIVLVLIPGL</sequence>
<accession>A0A1H3W981</accession>
<dbReference type="InterPro" id="IPR011006">
    <property type="entry name" value="CheY-like_superfamily"/>
</dbReference>
<dbReference type="RefSeq" id="WP_092344444.1">
    <property type="nucleotide sequence ID" value="NZ_FNQN01000001.1"/>
</dbReference>
<comment type="caution">
    <text evidence="2">Lacks conserved residue(s) required for the propagation of feature annotation.</text>
</comment>
<proteinExistence type="predicted"/>
<evidence type="ECO:0000313" key="4">
    <source>
        <dbReference type="EMBL" id="SDZ83645.1"/>
    </source>
</evidence>
<dbReference type="PANTHER" id="PTHR44591:SF19">
    <property type="entry name" value="TWO-COMPONENT RESPONSE REGULATOR-RELATED"/>
    <property type="match status" value="1"/>
</dbReference>
<protein>
    <submittedName>
        <fullName evidence="4">Response regulator receiver domain-containing protein</fullName>
    </submittedName>
</protein>
<dbReference type="PROSITE" id="PS50110">
    <property type="entry name" value="RESPONSE_REGULATORY"/>
    <property type="match status" value="1"/>
</dbReference>
<dbReference type="EMBL" id="FNQN01000001">
    <property type="protein sequence ID" value="SDZ83645.1"/>
    <property type="molecule type" value="Genomic_DNA"/>
</dbReference>
<dbReference type="Pfam" id="PF00072">
    <property type="entry name" value="Response_reg"/>
    <property type="match status" value="1"/>
</dbReference>
<evidence type="ECO:0000313" key="5">
    <source>
        <dbReference type="Proteomes" id="UP000199409"/>
    </source>
</evidence>
<dbReference type="OrthoDB" id="5392850at2"/>
<keyword evidence="1" id="KW-0597">Phosphoprotein</keyword>
<evidence type="ECO:0000256" key="1">
    <source>
        <dbReference type="ARBA" id="ARBA00022553"/>
    </source>
</evidence>
<dbReference type="Gene3D" id="3.40.50.2300">
    <property type="match status" value="1"/>
</dbReference>
<evidence type="ECO:0000256" key="2">
    <source>
        <dbReference type="PROSITE-ProRule" id="PRU00169"/>
    </source>
</evidence>
<name>A0A1H3W981_9BACT</name>
<organism evidence="4 5">
    <name type="scientific">Desulfuromusa kysingii</name>
    <dbReference type="NCBI Taxonomy" id="37625"/>
    <lineage>
        <taxon>Bacteria</taxon>
        <taxon>Pseudomonadati</taxon>
        <taxon>Thermodesulfobacteriota</taxon>
        <taxon>Desulfuromonadia</taxon>
        <taxon>Desulfuromonadales</taxon>
        <taxon>Geopsychrobacteraceae</taxon>
        <taxon>Desulfuromusa</taxon>
    </lineage>
</organism>
<dbReference type="Proteomes" id="UP000199409">
    <property type="component" value="Unassembled WGS sequence"/>
</dbReference>